<dbReference type="AlphaFoldDB" id="C1CUZ9"/>
<dbReference type="HOGENOM" id="CLU_027562_17_1_0"/>
<dbReference type="CDD" id="cd01189">
    <property type="entry name" value="INT_ICEBs1_C_like"/>
    <property type="match status" value="1"/>
</dbReference>
<sequence>MGKHGMGTFTVLESLGSNRYKFQYRIWAELPDESRKRLTGRFSGTEKELRAFMQKVKLEAKGQGVSADPGMTVNTLIEEWLDGKAQEVSARTASIYRGVFLRHIRPRIGGTKVRALDAARLKGFYTDLRRDTDLERTRVQIHLVLRQALDHAVLTGVILSNPAKVVRPATAKAVRREALADAGDVPAWTHEEASKLFAVAMEDRSPFGWAVALGLQTGLRRGELLGLKWSAVDLAGKTLKVVGNLTENDGHRAVGNPKTRESRRVVPLSEEAVRVLKAVREWRDLESTRPGWGGTDFVFPTVDGKMQHPSNINRKVKALTTKAGVRYLSMHATRHTFVTLLAATGVSLQHISKLIGHKTPLVTMTVYSHVFKEEVAAPVLNLTGKLS</sequence>
<dbReference type="InterPro" id="IPR004107">
    <property type="entry name" value="Integrase_SAM-like_N"/>
</dbReference>
<dbReference type="PROSITE" id="PS51900">
    <property type="entry name" value="CB"/>
    <property type="match status" value="1"/>
</dbReference>
<dbReference type="PROSITE" id="PS51898">
    <property type="entry name" value="TYR_RECOMBINASE"/>
    <property type="match status" value="1"/>
</dbReference>
<dbReference type="Gene3D" id="1.10.150.130">
    <property type="match status" value="1"/>
</dbReference>
<dbReference type="GO" id="GO:0003677">
    <property type="term" value="F:DNA binding"/>
    <property type="evidence" value="ECO:0007669"/>
    <property type="project" value="UniProtKB-UniRule"/>
</dbReference>
<dbReference type="InterPro" id="IPR002104">
    <property type="entry name" value="Integrase_catalytic"/>
</dbReference>
<protein>
    <submittedName>
        <fullName evidence="8">Putative phage integrase</fullName>
    </submittedName>
</protein>
<feature type="domain" description="Tyr recombinase" evidence="6">
    <location>
        <begin position="183"/>
        <end position="380"/>
    </location>
</feature>
<organism evidence="8 9">
    <name type="scientific">Deinococcus deserti (strain DSM 17065 / CIP 109153 / LMG 22923 / VCD115)</name>
    <dbReference type="NCBI Taxonomy" id="546414"/>
    <lineage>
        <taxon>Bacteria</taxon>
        <taxon>Thermotogati</taxon>
        <taxon>Deinococcota</taxon>
        <taxon>Deinococci</taxon>
        <taxon>Deinococcales</taxon>
        <taxon>Deinococcaceae</taxon>
        <taxon>Deinococcus</taxon>
    </lineage>
</organism>
<evidence type="ECO:0000259" key="7">
    <source>
        <dbReference type="PROSITE" id="PS51900"/>
    </source>
</evidence>
<keyword evidence="9" id="KW-1185">Reference proteome</keyword>
<dbReference type="InterPro" id="IPR044068">
    <property type="entry name" value="CB"/>
</dbReference>
<dbReference type="Proteomes" id="UP000002208">
    <property type="component" value="Chromosome"/>
</dbReference>
<proteinExistence type="inferred from homology"/>
<comment type="similarity">
    <text evidence="1">Belongs to the 'phage' integrase family.</text>
</comment>
<evidence type="ECO:0000313" key="9">
    <source>
        <dbReference type="Proteomes" id="UP000002208"/>
    </source>
</evidence>
<dbReference type="GO" id="GO:0015074">
    <property type="term" value="P:DNA integration"/>
    <property type="evidence" value="ECO:0007669"/>
    <property type="project" value="UniProtKB-KW"/>
</dbReference>
<evidence type="ECO:0000256" key="2">
    <source>
        <dbReference type="ARBA" id="ARBA00022908"/>
    </source>
</evidence>
<dbReference type="OrthoDB" id="73608at2"/>
<reference evidence="8 9" key="1">
    <citation type="journal article" date="2009" name="PLoS Genet.">
        <title>Alliance of proteomics and genomics to unravel the specificities of Sahara bacterium Deinococcus deserti.</title>
        <authorList>
            <person name="de Groot A."/>
            <person name="Dulermo R."/>
            <person name="Ortet P."/>
            <person name="Blanchard L."/>
            <person name="Guerin P."/>
            <person name="Fernandez B."/>
            <person name="Vacherie B."/>
            <person name="Dossat C."/>
            <person name="Jolivet E."/>
            <person name="Siguier P."/>
            <person name="Chandler M."/>
            <person name="Barakat M."/>
            <person name="Dedieu A."/>
            <person name="Barbe V."/>
            <person name="Heulin T."/>
            <person name="Sommer S."/>
            <person name="Achouak W."/>
            <person name="Armengaud J."/>
        </authorList>
    </citation>
    <scope>NUCLEOTIDE SEQUENCE [LARGE SCALE GENOMIC DNA]</scope>
    <source>
        <strain evidence="9">DSM 17065 / CIP 109153 / LMG 22923 / VCD115</strain>
    </source>
</reference>
<dbReference type="InterPro" id="IPR013762">
    <property type="entry name" value="Integrase-like_cat_sf"/>
</dbReference>
<dbReference type="PANTHER" id="PTHR30629">
    <property type="entry name" value="PROPHAGE INTEGRASE"/>
    <property type="match status" value="1"/>
</dbReference>
<dbReference type="PaxDb" id="546414-Deide_11170"/>
<dbReference type="GO" id="GO:0006310">
    <property type="term" value="P:DNA recombination"/>
    <property type="evidence" value="ECO:0007669"/>
    <property type="project" value="UniProtKB-KW"/>
</dbReference>
<dbReference type="InterPro" id="IPR050808">
    <property type="entry name" value="Phage_Integrase"/>
</dbReference>
<evidence type="ECO:0000259" key="6">
    <source>
        <dbReference type="PROSITE" id="PS51898"/>
    </source>
</evidence>
<dbReference type="Pfam" id="PF14659">
    <property type="entry name" value="Phage_int_SAM_3"/>
    <property type="match status" value="1"/>
</dbReference>
<dbReference type="STRING" id="546414.Deide_11170"/>
<evidence type="ECO:0000256" key="3">
    <source>
        <dbReference type="ARBA" id="ARBA00023125"/>
    </source>
</evidence>
<feature type="domain" description="Core-binding (CB)" evidence="7">
    <location>
        <begin position="71"/>
        <end position="153"/>
    </location>
</feature>
<dbReference type="Pfam" id="PF00589">
    <property type="entry name" value="Phage_integrase"/>
    <property type="match status" value="1"/>
</dbReference>
<dbReference type="eggNOG" id="COG0582">
    <property type="taxonomic scope" value="Bacteria"/>
</dbReference>
<dbReference type="RefSeq" id="WP_012693139.1">
    <property type="nucleotide sequence ID" value="NC_012526.1"/>
</dbReference>
<dbReference type="EMBL" id="CP001114">
    <property type="protein sequence ID" value="ACO46016.1"/>
    <property type="molecule type" value="Genomic_DNA"/>
</dbReference>
<evidence type="ECO:0000256" key="5">
    <source>
        <dbReference type="PROSITE-ProRule" id="PRU01248"/>
    </source>
</evidence>
<gene>
    <name evidence="8" type="ordered locus">Deide_11170</name>
</gene>
<evidence type="ECO:0000256" key="4">
    <source>
        <dbReference type="ARBA" id="ARBA00023172"/>
    </source>
</evidence>
<dbReference type="InterPro" id="IPR010998">
    <property type="entry name" value="Integrase_recombinase_N"/>
</dbReference>
<dbReference type="SUPFAM" id="SSF56349">
    <property type="entry name" value="DNA breaking-rejoining enzymes"/>
    <property type="match status" value="1"/>
</dbReference>
<name>C1CUZ9_DEIDV</name>
<dbReference type="Gene3D" id="1.10.443.10">
    <property type="entry name" value="Intergrase catalytic core"/>
    <property type="match status" value="1"/>
</dbReference>
<dbReference type="InterPro" id="IPR011010">
    <property type="entry name" value="DNA_brk_join_enz"/>
</dbReference>
<evidence type="ECO:0000256" key="1">
    <source>
        <dbReference type="ARBA" id="ARBA00008857"/>
    </source>
</evidence>
<dbReference type="KEGG" id="ddr:Deide_11170"/>
<dbReference type="PANTHER" id="PTHR30629:SF2">
    <property type="entry name" value="PROPHAGE INTEGRASE INTS-RELATED"/>
    <property type="match status" value="1"/>
</dbReference>
<accession>C1CUZ9</accession>
<keyword evidence="3 5" id="KW-0238">DNA-binding</keyword>
<keyword evidence="4" id="KW-0233">DNA recombination</keyword>
<evidence type="ECO:0000313" key="8">
    <source>
        <dbReference type="EMBL" id="ACO46016.1"/>
    </source>
</evidence>
<keyword evidence="2" id="KW-0229">DNA integration</keyword>